<proteinExistence type="predicted"/>
<reference evidence="1 2" key="1">
    <citation type="submission" date="2018-05" db="EMBL/GenBank/DDBJ databases">
        <title>Leucothrix arctica sp. nov., isolated from Arctic seawater.</title>
        <authorList>
            <person name="Choi A."/>
            <person name="Baek K."/>
        </authorList>
    </citation>
    <scope>NUCLEOTIDE SEQUENCE [LARGE SCALE GENOMIC DNA]</scope>
    <source>
        <strain evidence="1 2">JCM 18388</strain>
    </source>
</reference>
<sequence length="139" mass="16142">MFFKYNYKKYLKDVEAIIYEKEGTVLLKNLSGMIQDTEESKHFLLAHVSLVGCLFFEYITDFPVEMTKIEPEVHMKKLSGLFLKHASSLGFVVDDKSQEDSYREYFETSVRNLVGTNITAEILCEQYIQDPLSKTVYAQ</sequence>
<dbReference type="RefSeq" id="WP_109839223.1">
    <property type="nucleotide sequence ID" value="NZ_QGKM01000075.1"/>
</dbReference>
<dbReference type="AlphaFoldDB" id="A0A317C3R2"/>
<keyword evidence="2" id="KW-1185">Reference proteome</keyword>
<evidence type="ECO:0000313" key="2">
    <source>
        <dbReference type="Proteomes" id="UP000245539"/>
    </source>
</evidence>
<protein>
    <submittedName>
        <fullName evidence="1">Uncharacterized protein</fullName>
    </submittedName>
</protein>
<evidence type="ECO:0000313" key="1">
    <source>
        <dbReference type="EMBL" id="PWQ92811.1"/>
    </source>
</evidence>
<comment type="caution">
    <text evidence="1">The sequence shown here is derived from an EMBL/GenBank/DDBJ whole genome shotgun (WGS) entry which is preliminary data.</text>
</comment>
<dbReference type="Proteomes" id="UP000245539">
    <property type="component" value="Unassembled WGS sequence"/>
</dbReference>
<dbReference type="EMBL" id="QGKM01000075">
    <property type="protein sequence ID" value="PWQ92811.1"/>
    <property type="molecule type" value="Genomic_DNA"/>
</dbReference>
<gene>
    <name evidence="1" type="ORF">DKW60_18870</name>
</gene>
<organism evidence="1 2">
    <name type="scientific">Leucothrix pacifica</name>
    <dbReference type="NCBI Taxonomy" id="1247513"/>
    <lineage>
        <taxon>Bacteria</taxon>
        <taxon>Pseudomonadati</taxon>
        <taxon>Pseudomonadota</taxon>
        <taxon>Gammaproteobacteria</taxon>
        <taxon>Thiotrichales</taxon>
        <taxon>Thiotrichaceae</taxon>
        <taxon>Leucothrix</taxon>
    </lineage>
</organism>
<name>A0A317C3R2_9GAMM</name>
<accession>A0A317C3R2</accession>